<keyword evidence="1" id="KW-0812">Transmembrane</keyword>
<protein>
    <submittedName>
        <fullName evidence="2">Uncharacterized protein</fullName>
    </submittedName>
</protein>
<reference evidence="2" key="3">
    <citation type="submission" date="2015-04" db="UniProtKB">
        <authorList>
            <consortium name="EnsemblPlants"/>
        </authorList>
    </citation>
    <scope>IDENTIFICATION</scope>
</reference>
<proteinExistence type="predicted"/>
<keyword evidence="3" id="KW-1185">Reference proteome</keyword>
<keyword evidence="1" id="KW-1133">Transmembrane helix</keyword>
<dbReference type="Gramene" id="LPERR01G23690.6">
    <property type="protein sequence ID" value="LPERR01G23690.6"/>
    <property type="gene ID" value="LPERR01G23690"/>
</dbReference>
<keyword evidence="1" id="KW-0472">Membrane</keyword>
<dbReference type="EnsemblPlants" id="LPERR01G23690.6">
    <property type="protein sequence ID" value="LPERR01G23690.6"/>
    <property type="gene ID" value="LPERR01G23690"/>
</dbReference>
<accession>A0A0D9V4J3</accession>
<dbReference type="AlphaFoldDB" id="A0A0D9V4J3"/>
<reference evidence="2 3" key="2">
    <citation type="submission" date="2013-12" db="EMBL/GenBank/DDBJ databases">
        <authorList>
            <person name="Yu Y."/>
            <person name="Lee S."/>
            <person name="de Baynast K."/>
            <person name="Wissotski M."/>
            <person name="Liu L."/>
            <person name="Talag J."/>
            <person name="Goicoechea J."/>
            <person name="Angelova A."/>
            <person name="Jetty R."/>
            <person name="Kudrna D."/>
            <person name="Golser W."/>
            <person name="Rivera L."/>
            <person name="Zhang J."/>
            <person name="Wing R."/>
        </authorList>
    </citation>
    <scope>NUCLEOTIDE SEQUENCE</scope>
</reference>
<sequence>MDINVGAMHQNRQQDQTLLPILPMLAINFTVFSLLPFLADGFHIGNIEARSTCWTMPNALSGSVWSHGCPDMLLENGARVEGADMNGYQVIFGSDVHVDICTLTLQKQSLQWGKLSGVHGWISH</sequence>
<reference evidence="2 3" key="1">
    <citation type="submission" date="2012-08" db="EMBL/GenBank/DDBJ databases">
        <title>Oryza genome evolution.</title>
        <authorList>
            <person name="Wing R.A."/>
        </authorList>
    </citation>
    <scope>NUCLEOTIDE SEQUENCE</scope>
</reference>
<feature type="transmembrane region" description="Helical" evidence="1">
    <location>
        <begin position="18"/>
        <end position="39"/>
    </location>
</feature>
<evidence type="ECO:0000313" key="2">
    <source>
        <dbReference type="EnsemblPlants" id="LPERR01G23690.1"/>
    </source>
</evidence>
<evidence type="ECO:0000313" key="3">
    <source>
        <dbReference type="Proteomes" id="UP000032180"/>
    </source>
</evidence>
<evidence type="ECO:0000256" key="1">
    <source>
        <dbReference type="SAM" id="Phobius"/>
    </source>
</evidence>
<dbReference type="Proteomes" id="UP000032180">
    <property type="component" value="Chromosome 1"/>
</dbReference>
<name>A0A0D9V4J3_9ORYZ</name>
<dbReference type="Gramene" id="LPERR01G23690.1">
    <property type="protein sequence ID" value="LPERR01G23690.1"/>
    <property type="gene ID" value="LPERR01G23690"/>
</dbReference>
<dbReference type="EnsemblPlants" id="LPERR01G23690.1">
    <property type="protein sequence ID" value="LPERR01G23690.1"/>
    <property type="gene ID" value="LPERR01G23690"/>
</dbReference>
<organism evidence="2 3">
    <name type="scientific">Leersia perrieri</name>
    <dbReference type="NCBI Taxonomy" id="77586"/>
    <lineage>
        <taxon>Eukaryota</taxon>
        <taxon>Viridiplantae</taxon>
        <taxon>Streptophyta</taxon>
        <taxon>Embryophyta</taxon>
        <taxon>Tracheophyta</taxon>
        <taxon>Spermatophyta</taxon>
        <taxon>Magnoliopsida</taxon>
        <taxon>Liliopsida</taxon>
        <taxon>Poales</taxon>
        <taxon>Poaceae</taxon>
        <taxon>BOP clade</taxon>
        <taxon>Oryzoideae</taxon>
        <taxon>Oryzeae</taxon>
        <taxon>Oryzinae</taxon>
        <taxon>Leersia</taxon>
    </lineage>
</organism>